<dbReference type="CDD" id="cd07521">
    <property type="entry name" value="HAD_FCP1-like"/>
    <property type="match status" value="1"/>
</dbReference>
<evidence type="ECO:0000256" key="1">
    <source>
        <dbReference type="ARBA" id="ARBA00001936"/>
    </source>
</evidence>
<comment type="subunit">
    <text evidence="14">Interacts with RAP74.</text>
</comment>
<comment type="cofactor">
    <cofactor evidence="2">
        <name>Co(2+)</name>
        <dbReference type="ChEBI" id="CHEBI:48828"/>
    </cofactor>
</comment>
<keyword evidence="5" id="KW-0678">Repressor</keyword>
<comment type="function">
    <text evidence="15">This promotes the activity of RNA polymerase II.</text>
</comment>
<comment type="cofactor">
    <cofactor evidence="1">
        <name>Mn(2+)</name>
        <dbReference type="ChEBI" id="CHEBI:29035"/>
    </cofactor>
</comment>
<evidence type="ECO:0000256" key="7">
    <source>
        <dbReference type="ARBA" id="ARBA00022801"/>
    </source>
</evidence>
<evidence type="ECO:0000256" key="5">
    <source>
        <dbReference type="ARBA" id="ARBA00022491"/>
    </source>
</evidence>
<protein>
    <recommendedName>
        <fullName evidence="15">RNA polymerase II C-terminal domain phosphatase-like</fullName>
        <ecNumber evidence="15">3.1.3.16</ecNumber>
    </recommendedName>
</protein>
<dbReference type="GO" id="GO:0005634">
    <property type="term" value="C:nucleus"/>
    <property type="evidence" value="ECO:0007669"/>
    <property type="project" value="UniProtKB-SubCell"/>
</dbReference>
<accession>A0A8T2WM28</accession>
<dbReference type="InterPro" id="IPR039189">
    <property type="entry name" value="Fcp1"/>
</dbReference>
<keyword evidence="9" id="KW-0805">Transcription regulation</keyword>
<evidence type="ECO:0000256" key="13">
    <source>
        <dbReference type="ARBA" id="ARBA00048336"/>
    </source>
</evidence>
<dbReference type="NCBIfam" id="TIGR02250">
    <property type="entry name" value="FCP1_euk"/>
    <property type="match status" value="1"/>
</dbReference>
<dbReference type="PROSITE" id="PS50969">
    <property type="entry name" value="FCP1"/>
    <property type="match status" value="1"/>
</dbReference>
<dbReference type="CDD" id="cd17729">
    <property type="entry name" value="BRCT_CTDP1"/>
    <property type="match status" value="1"/>
</dbReference>
<evidence type="ECO:0000256" key="15">
    <source>
        <dbReference type="RuleBase" id="RU366066"/>
    </source>
</evidence>
<dbReference type="PANTHER" id="PTHR23081:SF36">
    <property type="entry name" value="RNA POLYMERASE II SUBUNIT A C-TERMINAL DOMAIN PHOSPHATASE"/>
    <property type="match status" value="1"/>
</dbReference>
<organism evidence="19 20">
    <name type="scientific">Populus deltoides</name>
    <name type="common">Eastern poplar</name>
    <name type="synonym">Eastern cottonwood</name>
    <dbReference type="NCBI Taxonomy" id="3696"/>
    <lineage>
        <taxon>Eukaryota</taxon>
        <taxon>Viridiplantae</taxon>
        <taxon>Streptophyta</taxon>
        <taxon>Embryophyta</taxon>
        <taxon>Tracheophyta</taxon>
        <taxon>Spermatophyta</taxon>
        <taxon>Magnoliopsida</taxon>
        <taxon>eudicotyledons</taxon>
        <taxon>Gunneridae</taxon>
        <taxon>Pentapetalae</taxon>
        <taxon>rosids</taxon>
        <taxon>fabids</taxon>
        <taxon>Malpighiales</taxon>
        <taxon>Salicaceae</taxon>
        <taxon>Saliceae</taxon>
        <taxon>Populus</taxon>
    </lineage>
</organism>
<dbReference type="PROSITE" id="PS50172">
    <property type="entry name" value="BRCT"/>
    <property type="match status" value="1"/>
</dbReference>
<dbReference type="InterPro" id="IPR023214">
    <property type="entry name" value="HAD_sf"/>
</dbReference>
<keyword evidence="11 15" id="KW-0539">Nucleus</keyword>
<dbReference type="EMBL" id="JACEGQ020000018">
    <property type="protein sequence ID" value="KAH8481830.1"/>
    <property type="molecule type" value="Genomic_DNA"/>
</dbReference>
<evidence type="ECO:0000256" key="11">
    <source>
        <dbReference type="ARBA" id="ARBA00023242"/>
    </source>
</evidence>
<dbReference type="InterPro" id="IPR036412">
    <property type="entry name" value="HAD-like_sf"/>
</dbReference>
<keyword evidence="10" id="KW-0804">Transcription</keyword>
<comment type="caution">
    <text evidence="19">The sequence shown here is derived from an EMBL/GenBank/DDBJ whole genome shotgun (WGS) entry which is preliminary data.</text>
</comment>
<name>A0A8T2WM28_POPDE</name>
<dbReference type="GO" id="GO:0009651">
    <property type="term" value="P:response to salt stress"/>
    <property type="evidence" value="ECO:0007669"/>
    <property type="project" value="UniProtKB-ARBA"/>
</dbReference>
<dbReference type="Gene3D" id="3.40.50.1000">
    <property type="entry name" value="HAD superfamily/HAD-like"/>
    <property type="match status" value="1"/>
</dbReference>
<dbReference type="Gene3D" id="3.40.50.10190">
    <property type="entry name" value="BRCT domain"/>
    <property type="match status" value="1"/>
</dbReference>
<dbReference type="SMART" id="SM00292">
    <property type="entry name" value="BRCT"/>
    <property type="match status" value="1"/>
</dbReference>
<dbReference type="Proteomes" id="UP000807159">
    <property type="component" value="Chromosome 18"/>
</dbReference>
<proteinExistence type="predicted"/>
<dbReference type="Pfam" id="PF03031">
    <property type="entry name" value="NIF"/>
    <property type="match status" value="1"/>
</dbReference>
<evidence type="ECO:0000313" key="19">
    <source>
        <dbReference type="EMBL" id="KAH8481830.1"/>
    </source>
</evidence>
<dbReference type="PANTHER" id="PTHR23081">
    <property type="entry name" value="RNA POLYMERASE II CTD PHOSPHATASE"/>
    <property type="match status" value="1"/>
</dbReference>
<reference evidence="19" key="1">
    <citation type="journal article" date="2021" name="J. Hered.">
        <title>Genome Assembly of Salicaceae Populus deltoides (Eastern Cottonwood) I-69 Based on Nanopore Sequencing and Hi-C Technologies.</title>
        <authorList>
            <person name="Bai S."/>
            <person name="Wu H."/>
            <person name="Zhang J."/>
            <person name="Pan Z."/>
            <person name="Zhao W."/>
            <person name="Li Z."/>
            <person name="Tong C."/>
        </authorList>
    </citation>
    <scope>NUCLEOTIDE SEQUENCE</scope>
    <source>
        <tissue evidence="19">Leaf</tissue>
    </source>
</reference>
<evidence type="ECO:0000256" key="8">
    <source>
        <dbReference type="ARBA" id="ARBA00022884"/>
    </source>
</evidence>
<comment type="cofactor">
    <cofactor evidence="3">
        <name>Mg(2+)</name>
        <dbReference type="ChEBI" id="CHEBI:18420"/>
    </cofactor>
</comment>
<evidence type="ECO:0000259" key="17">
    <source>
        <dbReference type="PROSITE" id="PS50172"/>
    </source>
</evidence>
<dbReference type="GO" id="GO:0003723">
    <property type="term" value="F:RNA binding"/>
    <property type="evidence" value="ECO:0007669"/>
    <property type="project" value="UniProtKB-KW"/>
</dbReference>
<comment type="subcellular location">
    <subcellularLocation>
        <location evidence="4 15">Nucleus</location>
    </subcellularLocation>
</comment>
<evidence type="ECO:0000256" key="3">
    <source>
        <dbReference type="ARBA" id="ARBA00001946"/>
    </source>
</evidence>
<evidence type="ECO:0000256" key="10">
    <source>
        <dbReference type="ARBA" id="ARBA00023163"/>
    </source>
</evidence>
<feature type="region of interest" description="Disordered" evidence="16">
    <location>
        <begin position="25"/>
        <end position="72"/>
    </location>
</feature>
<evidence type="ECO:0000256" key="12">
    <source>
        <dbReference type="ARBA" id="ARBA00047761"/>
    </source>
</evidence>
<comment type="catalytic activity">
    <reaction evidence="12 15">
        <text>O-phospho-L-seryl-[protein] + H2O = L-seryl-[protein] + phosphate</text>
        <dbReference type="Rhea" id="RHEA:20629"/>
        <dbReference type="Rhea" id="RHEA-COMP:9863"/>
        <dbReference type="Rhea" id="RHEA-COMP:11604"/>
        <dbReference type="ChEBI" id="CHEBI:15377"/>
        <dbReference type="ChEBI" id="CHEBI:29999"/>
        <dbReference type="ChEBI" id="CHEBI:43474"/>
        <dbReference type="ChEBI" id="CHEBI:83421"/>
        <dbReference type="EC" id="3.1.3.16"/>
    </reaction>
</comment>
<evidence type="ECO:0000256" key="2">
    <source>
        <dbReference type="ARBA" id="ARBA00001941"/>
    </source>
</evidence>
<feature type="domain" description="FCP1 homology" evidence="18">
    <location>
        <begin position="159"/>
        <end position="331"/>
    </location>
</feature>
<dbReference type="InterPro" id="IPR004274">
    <property type="entry name" value="FCP1_dom"/>
</dbReference>
<dbReference type="InterPro" id="IPR036420">
    <property type="entry name" value="BRCT_dom_sf"/>
</dbReference>
<dbReference type="EC" id="3.1.3.16" evidence="15"/>
<evidence type="ECO:0000256" key="16">
    <source>
        <dbReference type="SAM" id="MobiDB-lite"/>
    </source>
</evidence>
<evidence type="ECO:0000259" key="18">
    <source>
        <dbReference type="PROSITE" id="PS50969"/>
    </source>
</evidence>
<dbReference type="FunFam" id="3.40.50.1000:FF:000125">
    <property type="entry name" value="RNA polymerase II C-terminal domain phosphatase-like 4"/>
    <property type="match status" value="1"/>
</dbReference>
<dbReference type="GO" id="GO:0008420">
    <property type="term" value="F:RNA polymerase II CTD heptapeptide repeat phosphatase activity"/>
    <property type="evidence" value="ECO:0007669"/>
    <property type="project" value="UniProtKB-UniRule"/>
</dbReference>
<sequence length="545" mass="61765">MSLVTDSPVHSSSSDDFAAFLDTELDSKSSASSASDDEAPNQRHSDSAASSSPDQDKEAEEDDDSDFRSKGVKRSKVETVEIVEDDGGTTSFASLKHNSEASISKEICTHPGSFGTMCIVCGQLLDGESGVTFGYIHKGLRLGNDEIVRLRNTDMKNLLRHKKLYLILDLDHTLLNSTQLMHMTLDEEYLNGQTDSLQDVSKGSLFMLSSMQMMTKLRPFVRTFLKEASQMFEMYIYTMGDRAYALEMAKLLDPGREYFNAKVISRDDGTQRHQKGLDVVLGQESAVLILDDTENAWMKHKDNLILMERYHFFASSCHQFGFNCKSLSEQKTDESESEGALASILKVLRKIHQIFFEELEENMDGRDVRQVKRLMKIGLVERIFLCCLASQFEGTCICIKFGIHAHVMDIFRIYGRLLLYKIVLLINWFSSSTKLSFVSLLVDVLKTVRKDVLKGCKIVFSRVFPTQSQADNHHLWRMAEQLGATCSTELDPSVTHVVSKDSGTEKSHWALKHNKFLVQPGWIEAANYFWQRQPEENFSVNQIKN</sequence>
<dbReference type="SUPFAM" id="SSF52113">
    <property type="entry name" value="BRCT domain"/>
    <property type="match status" value="1"/>
</dbReference>
<dbReference type="SMART" id="SM00577">
    <property type="entry name" value="CPDc"/>
    <property type="match status" value="1"/>
</dbReference>
<dbReference type="InterPro" id="IPR011947">
    <property type="entry name" value="FCP1_euk"/>
</dbReference>
<evidence type="ECO:0000256" key="4">
    <source>
        <dbReference type="ARBA" id="ARBA00004123"/>
    </source>
</evidence>
<feature type="domain" description="BRCT" evidence="17">
    <location>
        <begin position="448"/>
        <end position="540"/>
    </location>
</feature>
<dbReference type="AlphaFoldDB" id="A0A8T2WM28"/>
<keyword evidence="7 15" id="KW-0378">Hydrolase</keyword>
<keyword evidence="20" id="KW-1185">Reference proteome</keyword>
<dbReference type="GO" id="GO:0046872">
    <property type="term" value="F:metal ion binding"/>
    <property type="evidence" value="ECO:0007669"/>
    <property type="project" value="UniProtKB-KW"/>
</dbReference>
<keyword evidence="6" id="KW-0479">Metal-binding</keyword>
<evidence type="ECO:0000256" key="9">
    <source>
        <dbReference type="ARBA" id="ARBA00023015"/>
    </source>
</evidence>
<comment type="catalytic activity">
    <reaction evidence="13 15">
        <text>O-phospho-L-threonyl-[protein] + H2O = L-threonyl-[protein] + phosphate</text>
        <dbReference type="Rhea" id="RHEA:47004"/>
        <dbReference type="Rhea" id="RHEA-COMP:11060"/>
        <dbReference type="Rhea" id="RHEA-COMP:11605"/>
        <dbReference type="ChEBI" id="CHEBI:15377"/>
        <dbReference type="ChEBI" id="CHEBI:30013"/>
        <dbReference type="ChEBI" id="CHEBI:43474"/>
        <dbReference type="ChEBI" id="CHEBI:61977"/>
        <dbReference type="EC" id="3.1.3.16"/>
    </reaction>
</comment>
<dbReference type="InterPro" id="IPR001357">
    <property type="entry name" value="BRCT_dom"/>
</dbReference>
<evidence type="ECO:0000256" key="14">
    <source>
        <dbReference type="ARBA" id="ARBA00063107"/>
    </source>
</evidence>
<keyword evidence="8" id="KW-0694">RNA-binding</keyword>
<dbReference type="FunFam" id="3.40.50.10190:FF:000014">
    <property type="entry name" value="RNA polymerase II C-terminal domain phosphatase-like 3"/>
    <property type="match status" value="1"/>
</dbReference>
<evidence type="ECO:0000256" key="6">
    <source>
        <dbReference type="ARBA" id="ARBA00022723"/>
    </source>
</evidence>
<gene>
    <name evidence="19" type="ORF">H0E87_029350</name>
</gene>
<evidence type="ECO:0000313" key="20">
    <source>
        <dbReference type="Proteomes" id="UP000807159"/>
    </source>
</evidence>
<dbReference type="Pfam" id="PF00533">
    <property type="entry name" value="BRCT"/>
    <property type="match status" value="1"/>
</dbReference>
<dbReference type="SUPFAM" id="SSF56784">
    <property type="entry name" value="HAD-like"/>
    <property type="match status" value="1"/>
</dbReference>